<protein>
    <submittedName>
        <fullName evidence="1">Uncharacterized protein</fullName>
    </submittedName>
</protein>
<dbReference type="EMBL" id="FQVL01000011">
    <property type="protein sequence ID" value="SHF23662.1"/>
    <property type="molecule type" value="Genomic_DNA"/>
</dbReference>
<keyword evidence="2" id="KW-1185">Reference proteome</keyword>
<evidence type="ECO:0000313" key="1">
    <source>
        <dbReference type="EMBL" id="SHF23662.1"/>
    </source>
</evidence>
<dbReference type="Proteomes" id="UP000184476">
    <property type="component" value="Unassembled WGS sequence"/>
</dbReference>
<organism evidence="1 2">
    <name type="scientific">Seinonella peptonophila</name>
    <dbReference type="NCBI Taxonomy" id="112248"/>
    <lineage>
        <taxon>Bacteria</taxon>
        <taxon>Bacillati</taxon>
        <taxon>Bacillota</taxon>
        <taxon>Bacilli</taxon>
        <taxon>Bacillales</taxon>
        <taxon>Thermoactinomycetaceae</taxon>
        <taxon>Seinonella</taxon>
    </lineage>
</organism>
<gene>
    <name evidence="1" type="ORF">SAMN05444392_11177</name>
</gene>
<accession>A0A1M5A1E1</accession>
<reference evidence="1 2" key="1">
    <citation type="submission" date="2016-11" db="EMBL/GenBank/DDBJ databases">
        <authorList>
            <person name="Jaros S."/>
            <person name="Januszkiewicz K."/>
            <person name="Wedrychowicz H."/>
        </authorList>
    </citation>
    <scope>NUCLEOTIDE SEQUENCE [LARGE SCALE GENOMIC DNA]</scope>
    <source>
        <strain evidence="1 2">DSM 44666</strain>
    </source>
</reference>
<name>A0A1M5A1E1_9BACL</name>
<proteinExistence type="predicted"/>
<dbReference type="STRING" id="112248.SAMN05444392_11177"/>
<dbReference type="AlphaFoldDB" id="A0A1M5A1E1"/>
<sequence length="48" mass="5562">MTIHNSHVDHAPPNTFEEIVQMFIESQNIDTTSIMFESASDHKYGTYF</sequence>
<evidence type="ECO:0000313" key="2">
    <source>
        <dbReference type="Proteomes" id="UP000184476"/>
    </source>
</evidence>